<accession>A0A6C0KDN2</accession>
<dbReference type="AlphaFoldDB" id="A0A6C0KDN2"/>
<evidence type="ECO:0000256" key="1">
    <source>
        <dbReference type="SAM" id="MobiDB-lite"/>
    </source>
</evidence>
<dbReference type="Pfam" id="PF19071">
    <property type="entry name" value="DUF5767"/>
    <property type="match status" value="1"/>
</dbReference>
<proteinExistence type="predicted"/>
<reference evidence="2" key="1">
    <citation type="journal article" date="2020" name="Nature">
        <title>Giant virus diversity and host interactions through global metagenomics.</title>
        <authorList>
            <person name="Schulz F."/>
            <person name="Roux S."/>
            <person name="Paez-Espino D."/>
            <person name="Jungbluth S."/>
            <person name="Walsh D.A."/>
            <person name="Denef V.J."/>
            <person name="McMahon K.D."/>
            <person name="Konstantinidis K.T."/>
            <person name="Eloe-Fadrosh E.A."/>
            <person name="Kyrpides N.C."/>
            <person name="Woyke T."/>
        </authorList>
    </citation>
    <scope>NUCLEOTIDE SEQUENCE</scope>
    <source>
        <strain evidence="2">GVMAG-S-1102113-118</strain>
    </source>
</reference>
<feature type="compositionally biased region" description="Low complexity" evidence="1">
    <location>
        <begin position="118"/>
        <end position="127"/>
    </location>
</feature>
<feature type="compositionally biased region" description="Basic and acidic residues" evidence="1">
    <location>
        <begin position="61"/>
        <end position="74"/>
    </location>
</feature>
<organism evidence="2">
    <name type="scientific">viral metagenome</name>
    <dbReference type="NCBI Taxonomy" id="1070528"/>
    <lineage>
        <taxon>unclassified sequences</taxon>
        <taxon>metagenomes</taxon>
        <taxon>organismal metagenomes</taxon>
    </lineage>
</organism>
<feature type="region of interest" description="Disordered" evidence="1">
    <location>
        <begin position="60"/>
        <end position="81"/>
    </location>
</feature>
<dbReference type="EMBL" id="MN740840">
    <property type="protein sequence ID" value="QHU14428.1"/>
    <property type="molecule type" value="Genomic_DNA"/>
</dbReference>
<feature type="region of interest" description="Disordered" evidence="1">
    <location>
        <begin position="95"/>
        <end position="127"/>
    </location>
</feature>
<name>A0A6C0KDN2_9ZZZZ</name>
<protein>
    <submittedName>
        <fullName evidence="2">Uncharacterized protein</fullName>
    </submittedName>
</protein>
<dbReference type="InterPro" id="IPR043910">
    <property type="entry name" value="DUF5767"/>
</dbReference>
<evidence type="ECO:0000313" key="2">
    <source>
        <dbReference type="EMBL" id="QHU14428.1"/>
    </source>
</evidence>
<sequence length="365" mass="40598">MAYHGLMRHATKDLRSGLSNNINDITKDEMNIRVNRAGNGGEKRMKLGSSISQNSIQIVHADSDTDSDKPERSRISLGTPSKKVEFQTTDMEDFVNTQKVNTDVSEEPEFDDDDTDQSSMASGLSSDDSASVISSIASDMEVDNSKLLRKQKKYELLSKLQQLERRGVVLTKKYHIKSKLPDLQFEFDRITSMLNKEAGVKFARKVLMAAVTGIEFANRQFDPIQAKLEGWSESVMENIGDYDNCLARLVDKYGKSVEVAPEVELFTALVGSGFMFHLSKTIMQDPVGILNSLGQQNPDMLESVMKNVMGSIRPEHLQQAAASKGPRPGIPPPNIPDSETESEYSTDSDEDIRMVSVHDKKKKKG</sequence>
<feature type="compositionally biased region" description="Acidic residues" evidence="1">
    <location>
        <begin position="104"/>
        <end position="116"/>
    </location>
</feature>
<feature type="region of interest" description="Disordered" evidence="1">
    <location>
        <begin position="318"/>
        <end position="365"/>
    </location>
</feature>
<feature type="compositionally biased region" description="Acidic residues" evidence="1">
    <location>
        <begin position="338"/>
        <end position="350"/>
    </location>
</feature>